<gene>
    <name evidence="5" type="ORF">R3L15_14075</name>
    <name evidence="4" type="ORF">R3L16_07515</name>
</gene>
<dbReference type="PROSITE" id="PS50977">
    <property type="entry name" value="HTH_TETR_2"/>
    <property type="match status" value="1"/>
</dbReference>
<organism evidence="4 6">
    <name type="scientific">Mangrovimonas cancribranchiae</name>
    <dbReference type="NCBI Taxonomy" id="3080055"/>
    <lineage>
        <taxon>Bacteria</taxon>
        <taxon>Pseudomonadati</taxon>
        <taxon>Bacteroidota</taxon>
        <taxon>Flavobacteriia</taxon>
        <taxon>Flavobacteriales</taxon>
        <taxon>Flavobacteriaceae</taxon>
        <taxon>Mangrovimonas</taxon>
    </lineage>
</organism>
<evidence type="ECO:0000256" key="1">
    <source>
        <dbReference type="ARBA" id="ARBA00023125"/>
    </source>
</evidence>
<dbReference type="SUPFAM" id="SSF46689">
    <property type="entry name" value="Homeodomain-like"/>
    <property type="match status" value="1"/>
</dbReference>
<accession>A0AAU6NVJ8</accession>
<feature type="DNA-binding region" description="H-T-H motif" evidence="2">
    <location>
        <begin position="24"/>
        <end position="43"/>
    </location>
</feature>
<evidence type="ECO:0000313" key="5">
    <source>
        <dbReference type="EMBL" id="WXA13237.1"/>
    </source>
</evidence>
<dbReference type="InterPro" id="IPR001647">
    <property type="entry name" value="HTH_TetR"/>
</dbReference>
<dbReference type="RefSeq" id="WP_338732421.1">
    <property type="nucleotide sequence ID" value="NZ_CP136924.1"/>
</dbReference>
<dbReference type="Pfam" id="PF00440">
    <property type="entry name" value="TetR_N"/>
    <property type="match status" value="1"/>
</dbReference>
<dbReference type="PRINTS" id="PR00455">
    <property type="entry name" value="HTHTETR"/>
</dbReference>
<reference evidence="4 6" key="1">
    <citation type="submission" date="2023-10" db="EMBL/GenBank/DDBJ databases">
        <title>Culture-based analysis of two novel bacteria associated with mangrove crab gills.</title>
        <authorList>
            <person name="Yang X."/>
            <person name="Garuglieri E."/>
            <person name="Van Goethem M.W."/>
            <person name="Fusi M."/>
            <person name="Marasco R."/>
            <person name="Daffonchio D.G."/>
        </authorList>
    </citation>
    <scope>NUCLEOTIDE SEQUENCE [LARGE SCALE GENOMIC DNA]</scope>
    <source>
        <strain evidence="5">UG2-1</strain>
        <strain evidence="4">UG2-2</strain>
        <strain evidence="6">UG2_2</strain>
    </source>
</reference>
<dbReference type="EMBL" id="CP136924">
    <property type="protein sequence ID" value="WXA01603.1"/>
    <property type="molecule type" value="Genomic_DNA"/>
</dbReference>
<name>A0AAU6NVJ8_9FLAO</name>
<proteinExistence type="predicted"/>
<dbReference type="AlphaFoldDB" id="A0AAU6NVJ8"/>
<evidence type="ECO:0000313" key="6">
    <source>
        <dbReference type="Proteomes" id="UP001368318"/>
    </source>
</evidence>
<dbReference type="Gene3D" id="1.10.357.10">
    <property type="entry name" value="Tetracycline Repressor, domain 2"/>
    <property type="match status" value="1"/>
</dbReference>
<dbReference type="KEGG" id="mcaa:R3L15_14075"/>
<dbReference type="Proteomes" id="UP001368318">
    <property type="component" value="Chromosome"/>
</dbReference>
<keyword evidence="1 2" id="KW-0238">DNA-binding</keyword>
<sequence>MIDKCELIKAAVDSFTKFGSKRYTLDELATSVGISKKTIYKFYNSKEDLVVDSVSFLVTDFEKTVSDIITKQQDPLVCIIEIYKHGFERLKHFKPSFIFGLKKYYPKANQVFDAFRDNIVNNTIYGLLQQAQQKELINTDVNLKLFCELYFNRFEEMAFKNNALFEIYSNAELLNHFVIYNLKGISNKGYSNPYY</sequence>
<dbReference type="GO" id="GO:0003677">
    <property type="term" value="F:DNA binding"/>
    <property type="evidence" value="ECO:0007669"/>
    <property type="project" value="UniProtKB-UniRule"/>
</dbReference>
<protein>
    <submittedName>
        <fullName evidence="4">TetR/AcrR family transcriptional regulator</fullName>
    </submittedName>
</protein>
<dbReference type="InterPro" id="IPR009057">
    <property type="entry name" value="Homeodomain-like_sf"/>
</dbReference>
<feature type="domain" description="HTH tetR-type" evidence="3">
    <location>
        <begin position="1"/>
        <end position="61"/>
    </location>
</feature>
<evidence type="ECO:0000313" key="4">
    <source>
        <dbReference type="EMBL" id="WXA01603.1"/>
    </source>
</evidence>
<evidence type="ECO:0000259" key="3">
    <source>
        <dbReference type="PROSITE" id="PS50977"/>
    </source>
</evidence>
<evidence type="ECO:0000256" key="2">
    <source>
        <dbReference type="PROSITE-ProRule" id="PRU00335"/>
    </source>
</evidence>
<dbReference type="EMBL" id="CP136925">
    <property type="protein sequence ID" value="WXA13237.1"/>
    <property type="molecule type" value="Genomic_DNA"/>
</dbReference>
<keyword evidence="6" id="KW-1185">Reference proteome</keyword>